<comment type="caution">
    <text evidence="1">The sequence shown here is derived from an EMBL/GenBank/DDBJ whole genome shotgun (WGS) entry which is preliminary data.</text>
</comment>
<protein>
    <submittedName>
        <fullName evidence="1">Uncharacterized protein</fullName>
    </submittedName>
</protein>
<dbReference type="Proteomes" id="UP001234297">
    <property type="component" value="Chromosome 4"/>
</dbReference>
<evidence type="ECO:0000313" key="1">
    <source>
        <dbReference type="EMBL" id="KAJ8617712.1"/>
    </source>
</evidence>
<dbReference type="EMBL" id="CM056812">
    <property type="protein sequence ID" value="KAJ8617712.1"/>
    <property type="molecule type" value="Genomic_DNA"/>
</dbReference>
<evidence type="ECO:0000313" key="2">
    <source>
        <dbReference type="Proteomes" id="UP001234297"/>
    </source>
</evidence>
<gene>
    <name evidence="1" type="ORF">MRB53_013898</name>
</gene>
<keyword evidence="2" id="KW-1185">Reference proteome</keyword>
<reference evidence="1 2" key="1">
    <citation type="journal article" date="2022" name="Hortic Res">
        <title>A haplotype resolved chromosomal level avocado genome allows analysis of novel avocado genes.</title>
        <authorList>
            <person name="Nath O."/>
            <person name="Fletcher S.J."/>
            <person name="Hayward A."/>
            <person name="Shaw L.M."/>
            <person name="Masouleh A.K."/>
            <person name="Furtado A."/>
            <person name="Henry R.J."/>
            <person name="Mitter N."/>
        </authorList>
    </citation>
    <scope>NUCLEOTIDE SEQUENCE [LARGE SCALE GENOMIC DNA]</scope>
    <source>
        <strain evidence="2">cv. Hass</strain>
    </source>
</reference>
<sequence>MQLLRQQKSPKATDDLYSLACGPDNRVTQYTDCIVNGIRQMPVSLNDDESDAEDDTLMDYCTDEEEQMPCTDEEEQMPCTDEEEQMPTDDDIDIDS</sequence>
<accession>A0ACC2K9C5</accession>
<name>A0ACC2K9C5_PERAE</name>
<proteinExistence type="predicted"/>
<organism evidence="1 2">
    <name type="scientific">Persea americana</name>
    <name type="common">Avocado</name>
    <dbReference type="NCBI Taxonomy" id="3435"/>
    <lineage>
        <taxon>Eukaryota</taxon>
        <taxon>Viridiplantae</taxon>
        <taxon>Streptophyta</taxon>
        <taxon>Embryophyta</taxon>
        <taxon>Tracheophyta</taxon>
        <taxon>Spermatophyta</taxon>
        <taxon>Magnoliopsida</taxon>
        <taxon>Magnoliidae</taxon>
        <taxon>Laurales</taxon>
        <taxon>Lauraceae</taxon>
        <taxon>Persea</taxon>
    </lineage>
</organism>